<keyword evidence="6" id="KW-0732">Signal</keyword>
<dbReference type="Pfam" id="PF02932">
    <property type="entry name" value="Neur_chan_memb"/>
    <property type="match status" value="1"/>
</dbReference>
<keyword evidence="9 11" id="KW-0472">Membrane</keyword>
<dbReference type="Gene3D" id="2.70.170.10">
    <property type="entry name" value="Neurotransmitter-gated ion-channel ligand-binding domain"/>
    <property type="match status" value="1"/>
</dbReference>
<comment type="similarity">
    <text evidence="11">Belongs to the ligand-gated ion channel (TC 1.A.9) family.</text>
</comment>
<dbReference type="AlphaFoldDB" id="A0A7R9PVR3"/>
<dbReference type="InterPro" id="IPR018000">
    <property type="entry name" value="Neurotransmitter_ion_chnl_CS"/>
</dbReference>
<dbReference type="InterPro" id="IPR036719">
    <property type="entry name" value="Neuro-gated_channel_TM_sf"/>
</dbReference>
<dbReference type="SUPFAM" id="SSF90112">
    <property type="entry name" value="Neurotransmitter-gated ion-channel transmembrane pore"/>
    <property type="match status" value="1"/>
</dbReference>
<evidence type="ECO:0000256" key="4">
    <source>
        <dbReference type="ARBA" id="ARBA00022475"/>
    </source>
</evidence>
<dbReference type="EMBL" id="OC855810">
    <property type="protein sequence ID" value="CAD7622685.1"/>
    <property type="molecule type" value="Genomic_DNA"/>
</dbReference>
<reference evidence="14" key="1">
    <citation type="submission" date="2020-11" db="EMBL/GenBank/DDBJ databases">
        <authorList>
            <person name="Tran Van P."/>
        </authorList>
    </citation>
    <scope>NUCLEOTIDE SEQUENCE</scope>
</reference>
<comment type="subcellular location">
    <subcellularLocation>
        <location evidence="2">Cell membrane</location>
    </subcellularLocation>
    <subcellularLocation>
        <location evidence="1">Membrane</location>
        <topology evidence="1">Multi-pass membrane protein</topology>
    </subcellularLocation>
</comment>
<evidence type="ECO:0000256" key="10">
    <source>
        <dbReference type="ARBA" id="ARBA00023303"/>
    </source>
</evidence>
<dbReference type="CDD" id="cd19049">
    <property type="entry name" value="LGIC_TM_anion"/>
    <property type="match status" value="1"/>
</dbReference>
<evidence type="ECO:0000256" key="2">
    <source>
        <dbReference type="ARBA" id="ARBA00004236"/>
    </source>
</evidence>
<keyword evidence="15" id="KW-1185">Reference proteome</keyword>
<sequence length="352" mass="41012">MANQSYIVDIFYHQYWSDYRILPQNLTHDQRIVLDNKWRHKLWIPDSYFKNALSGHVTDIIFPTLYFAVHNQTEVFMASRVSLQLSCDMDFAKFPHDTQTCHIDIMSLSHNMKTVILSWKEFYITPYLHLPQFWLAGYSHETCMRNYAIGNFSCLRGTLQLKRQLGLYIVKKYIPSTLIVVMSFVGFWIPVTAYPARVALVITALLALITQQHQSSEVNVSYVIALNVWMIICIAFVFFALIEYAIAIAYCEAFYRLITTNDDNHHNHKPNNIEIQSAFEPKSGGELKRHKKAKWIHHMIDTSSGGHIKLTNILDTDPHHMPANTVDIISRYLFPIAFIVCVFFYILYLYVL</sequence>
<dbReference type="GO" id="GO:0099095">
    <property type="term" value="F:ligand-gated monoatomic anion channel activity"/>
    <property type="evidence" value="ECO:0007669"/>
    <property type="project" value="UniProtKB-ARBA"/>
</dbReference>
<feature type="transmembrane region" description="Helical" evidence="11">
    <location>
        <begin position="222"/>
        <end position="250"/>
    </location>
</feature>
<organism evidence="14">
    <name type="scientific">Medioppia subpectinata</name>
    <dbReference type="NCBI Taxonomy" id="1979941"/>
    <lineage>
        <taxon>Eukaryota</taxon>
        <taxon>Metazoa</taxon>
        <taxon>Ecdysozoa</taxon>
        <taxon>Arthropoda</taxon>
        <taxon>Chelicerata</taxon>
        <taxon>Arachnida</taxon>
        <taxon>Acari</taxon>
        <taxon>Acariformes</taxon>
        <taxon>Sarcoptiformes</taxon>
        <taxon>Oribatida</taxon>
        <taxon>Brachypylina</taxon>
        <taxon>Oppioidea</taxon>
        <taxon>Oppiidae</taxon>
        <taxon>Medioppia</taxon>
    </lineage>
</organism>
<keyword evidence="5 11" id="KW-0812">Transmembrane</keyword>
<dbReference type="InterPro" id="IPR006029">
    <property type="entry name" value="Neurotrans-gated_channel_TM"/>
</dbReference>
<evidence type="ECO:0000259" key="13">
    <source>
        <dbReference type="Pfam" id="PF02932"/>
    </source>
</evidence>
<dbReference type="SUPFAM" id="SSF63712">
    <property type="entry name" value="Nicotinic receptor ligand binding domain-like"/>
    <property type="match status" value="1"/>
</dbReference>
<keyword evidence="3 11" id="KW-0813">Transport</keyword>
<keyword evidence="7 11" id="KW-1133">Transmembrane helix</keyword>
<dbReference type="Gene3D" id="1.20.58.390">
    <property type="entry name" value="Neurotransmitter-gated ion-channel transmembrane domain"/>
    <property type="match status" value="1"/>
</dbReference>
<gene>
    <name evidence="14" type="ORF">OSB1V03_LOCUS3148</name>
</gene>
<dbReference type="GO" id="GO:0005254">
    <property type="term" value="F:chloride channel activity"/>
    <property type="evidence" value="ECO:0007669"/>
    <property type="project" value="UniProtKB-ARBA"/>
</dbReference>
<dbReference type="EMBL" id="CAJPIZ010001235">
    <property type="protein sequence ID" value="CAG2103115.1"/>
    <property type="molecule type" value="Genomic_DNA"/>
</dbReference>
<dbReference type="GO" id="GO:0005886">
    <property type="term" value="C:plasma membrane"/>
    <property type="evidence" value="ECO:0007669"/>
    <property type="project" value="UniProtKB-SubCell"/>
</dbReference>
<feature type="transmembrane region" description="Helical" evidence="11">
    <location>
        <begin position="332"/>
        <end position="351"/>
    </location>
</feature>
<keyword evidence="8 11" id="KW-0406">Ion transport</keyword>
<dbReference type="InterPro" id="IPR038050">
    <property type="entry name" value="Neuro_actylchol_rec"/>
</dbReference>
<dbReference type="InterPro" id="IPR006028">
    <property type="entry name" value="GABAA/Glycine_rcpt"/>
</dbReference>
<dbReference type="PRINTS" id="PR00253">
    <property type="entry name" value="GABAARECEPTR"/>
</dbReference>
<evidence type="ECO:0000313" key="14">
    <source>
        <dbReference type="EMBL" id="CAD7622685.1"/>
    </source>
</evidence>
<evidence type="ECO:0000256" key="1">
    <source>
        <dbReference type="ARBA" id="ARBA00004141"/>
    </source>
</evidence>
<dbReference type="GO" id="GO:0004888">
    <property type="term" value="F:transmembrane signaling receptor activity"/>
    <property type="evidence" value="ECO:0007669"/>
    <property type="project" value="InterPro"/>
</dbReference>
<evidence type="ECO:0000256" key="8">
    <source>
        <dbReference type="ARBA" id="ARBA00023065"/>
    </source>
</evidence>
<feature type="domain" description="Neurotransmitter-gated ion-channel ligand-binding" evidence="12">
    <location>
        <begin position="3"/>
        <end position="154"/>
    </location>
</feature>
<dbReference type="InterPro" id="IPR036734">
    <property type="entry name" value="Neur_chan_lig-bd_sf"/>
</dbReference>
<name>A0A7R9PVR3_9ACAR</name>
<protein>
    <submittedName>
        <fullName evidence="14">Uncharacterized protein</fullName>
    </submittedName>
</protein>
<evidence type="ECO:0000256" key="7">
    <source>
        <dbReference type="ARBA" id="ARBA00022989"/>
    </source>
</evidence>
<evidence type="ECO:0000256" key="9">
    <source>
        <dbReference type="ARBA" id="ARBA00023136"/>
    </source>
</evidence>
<dbReference type="PRINTS" id="PR00252">
    <property type="entry name" value="NRIONCHANNEL"/>
</dbReference>
<evidence type="ECO:0000256" key="5">
    <source>
        <dbReference type="ARBA" id="ARBA00022692"/>
    </source>
</evidence>
<dbReference type="InterPro" id="IPR006202">
    <property type="entry name" value="Neur_chan_lig-bd"/>
</dbReference>
<keyword evidence="4" id="KW-1003">Cell membrane</keyword>
<dbReference type="Pfam" id="PF02931">
    <property type="entry name" value="Neur_chan_LBD"/>
    <property type="match status" value="1"/>
</dbReference>
<dbReference type="PROSITE" id="PS00236">
    <property type="entry name" value="NEUROTR_ION_CHANNEL"/>
    <property type="match status" value="1"/>
</dbReference>
<dbReference type="PANTHER" id="PTHR18945">
    <property type="entry name" value="NEUROTRANSMITTER GATED ION CHANNEL"/>
    <property type="match status" value="1"/>
</dbReference>
<keyword evidence="10 11" id="KW-0407">Ion channel</keyword>
<proteinExistence type="inferred from homology"/>
<dbReference type="OrthoDB" id="6422395at2759"/>
<dbReference type="GO" id="GO:0005230">
    <property type="term" value="F:extracellular ligand-gated monoatomic ion channel activity"/>
    <property type="evidence" value="ECO:0007669"/>
    <property type="project" value="InterPro"/>
</dbReference>
<evidence type="ECO:0000256" key="6">
    <source>
        <dbReference type="ARBA" id="ARBA00022729"/>
    </source>
</evidence>
<evidence type="ECO:0000259" key="12">
    <source>
        <dbReference type="Pfam" id="PF02931"/>
    </source>
</evidence>
<evidence type="ECO:0000256" key="3">
    <source>
        <dbReference type="ARBA" id="ARBA00022448"/>
    </source>
</evidence>
<evidence type="ECO:0000256" key="11">
    <source>
        <dbReference type="RuleBase" id="RU000687"/>
    </source>
</evidence>
<dbReference type="Proteomes" id="UP000759131">
    <property type="component" value="Unassembled WGS sequence"/>
</dbReference>
<evidence type="ECO:0000313" key="15">
    <source>
        <dbReference type="Proteomes" id="UP000759131"/>
    </source>
</evidence>
<feature type="domain" description="Neurotransmitter-gated ion-channel transmembrane" evidence="13">
    <location>
        <begin position="173"/>
        <end position="248"/>
    </location>
</feature>
<dbReference type="InterPro" id="IPR006201">
    <property type="entry name" value="Neur_channel"/>
</dbReference>
<comment type="caution">
    <text evidence="11">Lacks conserved residue(s) required for the propagation of feature annotation.</text>
</comment>
<accession>A0A7R9PVR3</accession>